<dbReference type="Pfam" id="PF01471">
    <property type="entry name" value="PG_binding_1"/>
    <property type="match status" value="1"/>
</dbReference>
<evidence type="ECO:0000313" key="4">
    <source>
        <dbReference type="Proteomes" id="UP001424441"/>
    </source>
</evidence>
<gene>
    <name evidence="3" type="ORF">GCM10008943_14260</name>
</gene>
<comment type="caution">
    <text evidence="3">The sequence shown here is derived from an EMBL/GenBank/DDBJ whole genome shotgun (WGS) entry which is preliminary data.</text>
</comment>
<dbReference type="Gene3D" id="1.10.530.10">
    <property type="match status" value="1"/>
</dbReference>
<dbReference type="InterPro" id="IPR002477">
    <property type="entry name" value="Peptidoglycan-bd-like"/>
</dbReference>
<evidence type="ECO:0000259" key="2">
    <source>
        <dbReference type="Pfam" id="PF01471"/>
    </source>
</evidence>
<evidence type="ECO:0000259" key="1">
    <source>
        <dbReference type="Pfam" id="PF00182"/>
    </source>
</evidence>
<feature type="domain" description="Peptidoglycan binding-like" evidence="2">
    <location>
        <begin position="213"/>
        <end position="269"/>
    </location>
</feature>
<proteinExistence type="predicted"/>
<dbReference type="PANTHER" id="PTHR34408:SF1">
    <property type="entry name" value="GLYCOSYL HYDROLASE FAMILY 19 DOMAIN-CONTAINING PROTEIN HI_1415"/>
    <property type="match status" value="1"/>
</dbReference>
<protein>
    <recommendedName>
        <fullName evidence="5">Peptidoglycan-binding protein</fullName>
    </recommendedName>
</protein>
<keyword evidence="4" id="KW-1185">Reference proteome</keyword>
<dbReference type="Pfam" id="PF00182">
    <property type="entry name" value="Glyco_hydro_19"/>
    <property type="match status" value="1"/>
</dbReference>
<dbReference type="EMBL" id="BAAADE010000002">
    <property type="protein sequence ID" value="GAA0600209.1"/>
    <property type="molecule type" value="Genomic_DNA"/>
</dbReference>
<dbReference type="Gene3D" id="1.10.101.10">
    <property type="entry name" value="PGBD-like superfamily/PGBD"/>
    <property type="match status" value="1"/>
</dbReference>
<dbReference type="InterPro" id="IPR036365">
    <property type="entry name" value="PGBD-like_sf"/>
</dbReference>
<accession>A0ABN1FYK7</accession>
<evidence type="ECO:0008006" key="5">
    <source>
        <dbReference type="Google" id="ProtNLM"/>
    </source>
</evidence>
<feature type="domain" description="Glycoside hydrolase family 19 catalytic" evidence="1">
    <location>
        <begin position="57"/>
        <end position="204"/>
    </location>
</feature>
<evidence type="ECO:0000313" key="3">
    <source>
        <dbReference type="EMBL" id="GAA0600209.1"/>
    </source>
</evidence>
<dbReference type="RefSeq" id="WP_343803725.1">
    <property type="nucleotide sequence ID" value="NZ_BAAADE010000002.1"/>
</dbReference>
<dbReference type="Proteomes" id="UP001424441">
    <property type="component" value="Unassembled WGS sequence"/>
</dbReference>
<dbReference type="PANTHER" id="PTHR34408">
    <property type="entry name" value="FAMILY PROTEIN, PUTATIVE-RELATED"/>
    <property type="match status" value="1"/>
</dbReference>
<dbReference type="InterPro" id="IPR000726">
    <property type="entry name" value="Glyco_hydro_19_cat"/>
</dbReference>
<dbReference type="SUPFAM" id="SSF53955">
    <property type="entry name" value="Lysozyme-like"/>
    <property type="match status" value="1"/>
</dbReference>
<reference evidence="3 4" key="1">
    <citation type="journal article" date="2019" name="Int. J. Syst. Evol. Microbiol.">
        <title>The Global Catalogue of Microorganisms (GCM) 10K type strain sequencing project: providing services to taxonomists for standard genome sequencing and annotation.</title>
        <authorList>
            <consortium name="The Broad Institute Genomics Platform"/>
            <consortium name="The Broad Institute Genome Sequencing Center for Infectious Disease"/>
            <person name="Wu L."/>
            <person name="Ma J."/>
        </authorList>
    </citation>
    <scope>NUCLEOTIDE SEQUENCE [LARGE SCALE GENOMIC DNA]</scope>
    <source>
        <strain evidence="3 4">JCM 15115</strain>
    </source>
</reference>
<name>A0ABN1FYK7_9HYPH</name>
<sequence length="278" mass="31006">MNQLCSLINHTTLLAIAPRAPVKKIAKQQEIIAAFGALLPRMLERFEITTALRIPHFLAQVAHESDGFCTIEEYASGAAYEGRKDLGNTQSGDGRRFKGRAPIQLTGRDNYRAFTVWMGKLGITKIDFEANPELVATWPWAAWATFYYWSTKGLNKFADNDDLIGLTKRINGGLNGLQDRSNYLITAKEVVANIQASQLAINQGRTLLRRGMRGNDVASLQYALREAGYYHLTIDGIFGAGTEQAVRSFQREFRLVVDGLVGRKTQDKLHPFKKQVAA</sequence>
<dbReference type="SUPFAM" id="SSF47090">
    <property type="entry name" value="PGBD-like"/>
    <property type="match status" value="1"/>
</dbReference>
<organism evidence="3 4">
    <name type="scientific">Paenochrobactrum glaciei</name>
    <dbReference type="NCBI Taxonomy" id="486407"/>
    <lineage>
        <taxon>Bacteria</taxon>
        <taxon>Pseudomonadati</taxon>
        <taxon>Pseudomonadota</taxon>
        <taxon>Alphaproteobacteria</taxon>
        <taxon>Hyphomicrobiales</taxon>
        <taxon>Brucellaceae</taxon>
        <taxon>Paenochrobactrum</taxon>
    </lineage>
</organism>
<dbReference type="InterPro" id="IPR023346">
    <property type="entry name" value="Lysozyme-like_dom_sf"/>
</dbReference>
<dbReference type="InterPro" id="IPR052354">
    <property type="entry name" value="Cell_Wall_Dynamics_Protein"/>
</dbReference>
<dbReference type="InterPro" id="IPR036366">
    <property type="entry name" value="PGBDSf"/>
</dbReference>